<dbReference type="RefSeq" id="WP_338685493.1">
    <property type="nucleotide sequence ID" value="NZ_AP024702.1"/>
</dbReference>
<evidence type="ECO:0000259" key="3">
    <source>
        <dbReference type="Pfam" id="PF07705"/>
    </source>
</evidence>
<name>A0ABM7RFY9_9BACT</name>
<organism evidence="5 6">
    <name type="scientific">Haloferula helveola</name>
    <dbReference type="NCBI Taxonomy" id="490095"/>
    <lineage>
        <taxon>Bacteria</taxon>
        <taxon>Pseudomonadati</taxon>
        <taxon>Verrucomicrobiota</taxon>
        <taxon>Verrucomicrobiia</taxon>
        <taxon>Verrucomicrobiales</taxon>
        <taxon>Verrucomicrobiaceae</taxon>
        <taxon>Haloferula</taxon>
    </lineage>
</organism>
<dbReference type="Gene3D" id="2.60.40.10">
    <property type="entry name" value="Immunoglobulins"/>
    <property type="match status" value="1"/>
</dbReference>
<feature type="transmembrane region" description="Helical" evidence="1">
    <location>
        <begin position="56"/>
        <end position="78"/>
    </location>
</feature>
<evidence type="ECO:0000259" key="4">
    <source>
        <dbReference type="Pfam" id="PF13519"/>
    </source>
</evidence>
<evidence type="ECO:0008006" key="7">
    <source>
        <dbReference type="Google" id="ProtNLM"/>
    </source>
</evidence>
<evidence type="ECO:0000259" key="2">
    <source>
        <dbReference type="Pfam" id="PF07584"/>
    </source>
</evidence>
<dbReference type="Pfam" id="PF07705">
    <property type="entry name" value="CARDB"/>
    <property type="match status" value="1"/>
</dbReference>
<keyword evidence="6" id="KW-1185">Reference proteome</keyword>
<dbReference type="InterPro" id="IPR029062">
    <property type="entry name" value="Class_I_gatase-like"/>
</dbReference>
<dbReference type="EMBL" id="AP024702">
    <property type="protein sequence ID" value="BCX49049.1"/>
    <property type="molecule type" value="Genomic_DNA"/>
</dbReference>
<dbReference type="PANTHER" id="PTHR37464:SF1">
    <property type="entry name" value="BLL2463 PROTEIN"/>
    <property type="match status" value="1"/>
</dbReference>
<dbReference type="InterPro" id="IPR011635">
    <property type="entry name" value="CARDB"/>
</dbReference>
<dbReference type="InterPro" id="IPR013783">
    <property type="entry name" value="Ig-like_fold"/>
</dbReference>
<accession>A0ABM7RFY9</accession>
<keyword evidence="1" id="KW-0812">Transmembrane</keyword>
<evidence type="ECO:0000256" key="1">
    <source>
        <dbReference type="SAM" id="Phobius"/>
    </source>
</evidence>
<dbReference type="SUPFAM" id="SSF52317">
    <property type="entry name" value="Class I glutamine amidotransferase-like"/>
    <property type="match status" value="1"/>
</dbReference>
<sequence>MSFLNPLLLLAAVGIALPILAHLLNRFQVQHTDWAAMRFLNRSVRVRSRQIKLRDLLLLILRCVAVILLVLALARPAWTGSSWLPGERRAGVVIAIDSSFSMGKGSEGSTRFDEALKRVEVIRGKMAPGDPVTLVLLGDDSRVVLRNMAYDRDRFADALEAESVSPGSLNLGTVPKELADLVADMEAPQKEIYLITDGQARDWKQPSAQLREGLAELGTLAEVFVVPVPGDSANLAVTDLELVSGVLRKGTTARYRATVRNCGTSPASNIAVQCRVDDVQIDSKVIPLIEPGSSETVSLFVPFHNAGATQITAQIDGDTLPEDNVRRTVAVVRDKVSVICVDGSSGDAGRLVVAALMARADGAQSEDYLVRSVPWLSFPAENLDEVDVVVFADVPEITEEQSAQLARFVRNGNGLIWFAGDSVKAGAWNERAATGEGALLPAKIGTVVDTSDALGAGKPLDPEMPDHNVCLPLLSLPEDLFNETRFLRQVEVEPSPASFTVLQLAGSGAPVLVEQSLGRGHVFMFTTTAETAWNNMALTPVFPMVMQQMVTYLAGREFERPRTVGDSLALTYVEQPDASDAVFDTPSGETITVPVKEHRGQYVALLETAPEAGYYEARVSVQAAGVPIAVNVDPRESDVACLPEAELRANIEGLGLNVAASDDELASAIEATRTGRSAWRFFMIAALAFLLFESLFADRLLTRGSAKQEAPATPEPQNA</sequence>
<feature type="domain" description="CARDB" evidence="3">
    <location>
        <begin position="235"/>
        <end position="318"/>
    </location>
</feature>
<dbReference type="InterPro" id="IPR011933">
    <property type="entry name" value="Double_TM_dom"/>
</dbReference>
<keyword evidence="1" id="KW-1133">Transmembrane helix</keyword>
<feature type="domain" description="Aerotolerance regulator N-terminal" evidence="2">
    <location>
        <begin position="1"/>
        <end position="76"/>
    </location>
</feature>
<dbReference type="NCBIfam" id="TIGR02226">
    <property type="entry name" value="two_anch"/>
    <property type="match status" value="1"/>
</dbReference>
<gene>
    <name evidence="5" type="ORF">HAHE_29570</name>
</gene>
<dbReference type="InterPro" id="IPR036465">
    <property type="entry name" value="vWFA_dom_sf"/>
</dbReference>
<evidence type="ECO:0000313" key="6">
    <source>
        <dbReference type="Proteomes" id="UP001374893"/>
    </source>
</evidence>
<feature type="transmembrane region" description="Helical" evidence="1">
    <location>
        <begin position="6"/>
        <end position="24"/>
    </location>
</feature>
<dbReference type="InterPro" id="IPR002035">
    <property type="entry name" value="VWF_A"/>
</dbReference>
<feature type="domain" description="VWFA" evidence="4">
    <location>
        <begin position="92"/>
        <end position="199"/>
    </location>
</feature>
<evidence type="ECO:0000313" key="5">
    <source>
        <dbReference type="EMBL" id="BCX49049.1"/>
    </source>
</evidence>
<keyword evidence="1" id="KW-0472">Membrane</keyword>
<dbReference type="InterPro" id="IPR024163">
    <property type="entry name" value="Aerotolerance_reg_N"/>
</dbReference>
<dbReference type="Gene3D" id="3.40.50.410">
    <property type="entry name" value="von Willebrand factor, type A domain"/>
    <property type="match status" value="1"/>
</dbReference>
<dbReference type="Proteomes" id="UP001374893">
    <property type="component" value="Chromosome"/>
</dbReference>
<dbReference type="Gene3D" id="3.40.50.880">
    <property type="match status" value="1"/>
</dbReference>
<proteinExistence type="predicted"/>
<reference evidence="5 6" key="1">
    <citation type="submission" date="2021-06" db="EMBL/GenBank/DDBJ databases">
        <title>Complete genome of Haloferula helveola possessing various polysaccharide degrading enzymes.</title>
        <authorList>
            <person name="Takami H."/>
            <person name="Huang C."/>
            <person name="Hamasaki K."/>
        </authorList>
    </citation>
    <scope>NUCLEOTIDE SEQUENCE [LARGE SCALE GENOMIC DNA]</scope>
    <source>
        <strain evidence="5 6">CN-1</strain>
    </source>
</reference>
<dbReference type="Pfam" id="PF13519">
    <property type="entry name" value="VWA_2"/>
    <property type="match status" value="1"/>
</dbReference>
<dbReference type="PANTHER" id="PTHR37464">
    <property type="entry name" value="BLL2463 PROTEIN"/>
    <property type="match status" value="1"/>
</dbReference>
<dbReference type="Pfam" id="PF07584">
    <property type="entry name" value="BatA"/>
    <property type="match status" value="1"/>
</dbReference>
<dbReference type="SUPFAM" id="SSF53300">
    <property type="entry name" value="vWA-like"/>
    <property type="match status" value="1"/>
</dbReference>
<protein>
    <recommendedName>
        <fullName evidence="7">VWFA domain-containing protein</fullName>
    </recommendedName>
</protein>